<keyword evidence="3" id="KW-1185">Reference proteome</keyword>
<protein>
    <submittedName>
        <fullName evidence="2">Uncharacterized protein</fullName>
    </submittedName>
</protein>
<feature type="non-terminal residue" evidence="2">
    <location>
        <position position="1"/>
    </location>
</feature>
<reference evidence="2" key="1">
    <citation type="submission" date="2023-06" db="EMBL/GenBank/DDBJ databases">
        <authorList>
            <person name="Delattre M."/>
        </authorList>
    </citation>
    <scope>NUCLEOTIDE SEQUENCE</scope>
    <source>
        <strain evidence="2">AF72</strain>
    </source>
</reference>
<dbReference type="EMBL" id="CATQJA010002662">
    <property type="protein sequence ID" value="CAJ0581063.1"/>
    <property type="molecule type" value="Genomic_DNA"/>
</dbReference>
<organism evidence="2 3">
    <name type="scientific">Mesorhabditis spiculigera</name>
    <dbReference type="NCBI Taxonomy" id="96644"/>
    <lineage>
        <taxon>Eukaryota</taxon>
        <taxon>Metazoa</taxon>
        <taxon>Ecdysozoa</taxon>
        <taxon>Nematoda</taxon>
        <taxon>Chromadorea</taxon>
        <taxon>Rhabditida</taxon>
        <taxon>Rhabditina</taxon>
        <taxon>Rhabditomorpha</taxon>
        <taxon>Rhabditoidea</taxon>
        <taxon>Rhabditidae</taxon>
        <taxon>Mesorhabditinae</taxon>
        <taxon>Mesorhabditis</taxon>
    </lineage>
</organism>
<evidence type="ECO:0000313" key="2">
    <source>
        <dbReference type="EMBL" id="CAJ0581063.1"/>
    </source>
</evidence>
<evidence type="ECO:0000313" key="3">
    <source>
        <dbReference type="Proteomes" id="UP001177023"/>
    </source>
</evidence>
<dbReference type="AlphaFoldDB" id="A0AA36D7D2"/>
<name>A0AA36D7D2_9BILA</name>
<sequence length="413" mass="46966">MAMLLDEPDEVMSKRSWKSNLKVLDNNYTHSISKAAIGVHFKTAVAVNVYDREGWDQWTDGMVEIGRAVVMNEQRQARLREREARKLANRMRRPNWNGKYGFAQLINSRQDAEALVTSVDKGQLPRMLVSHCNQMRVLRISNARMQLALAVEEHKALLAREYAEECHVKMNLLRDESAFYRRQLMMFLTDEEEESDDEPLEAENHLLFTSDTRRINQARMMAQQKCKMPSKLATAHHDKPSEFKAVVDKLVYYLPKRMSPPKKPASPTETSPIEVARSSGRLRLHQLPSPPCLVYTPVLAERTHAELTPSTSGTNTTFDFPGSSLISPPRTARPPSYGPGLDDPTSPLPLMEMKAALRVDEKASIGLDDAVDLLEKGQLEQQQPPQIKRRCGLFRTIGKLLTPSRKKTRPENR</sequence>
<gene>
    <name evidence="2" type="ORF">MSPICULIGERA_LOCUS19232</name>
</gene>
<dbReference type="Proteomes" id="UP001177023">
    <property type="component" value="Unassembled WGS sequence"/>
</dbReference>
<feature type="compositionally biased region" description="Polar residues" evidence="1">
    <location>
        <begin position="308"/>
        <end position="318"/>
    </location>
</feature>
<feature type="region of interest" description="Disordered" evidence="1">
    <location>
        <begin position="308"/>
        <end position="346"/>
    </location>
</feature>
<proteinExistence type="predicted"/>
<comment type="caution">
    <text evidence="2">The sequence shown here is derived from an EMBL/GenBank/DDBJ whole genome shotgun (WGS) entry which is preliminary data.</text>
</comment>
<evidence type="ECO:0000256" key="1">
    <source>
        <dbReference type="SAM" id="MobiDB-lite"/>
    </source>
</evidence>
<accession>A0AA36D7D2</accession>